<dbReference type="Pfam" id="PF05257">
    <property type="entry name" value="CHAP"/>
    <property type="match status" value="1"/>
</dbReference>
<dbReference type="AlphaFoldDB" id="A0A0K1JN68"/>
<reference evidence="2 3" key="1">
    <citation type="submission" date="2015-03" db="EMBL/GenBank/DDBJ databases">
        <title>Luteipulveratus halotolerans sp. nov., a novel actinobacterium (Dermacoccaceae) from Sarawak, Malaysia.</title>
        <authorList>
            <person name="Juboi H."/>
            <person name="Basik A."/>
            <person name="Shamsul S.S."/>
            <person name="Arnold P."/>
            <person name="Schmitt E.K."/>
            <person name="Sanglier J.-J."/>
            <person name="Yeo T."/>
        </authorList>
    </citation>
    <scope>NUCLEOTIDE SEQUENCE [LARGE SCALE GENOMIC DNA]</scope>
    <source>
        <strain evidence="2 3">MN07-A0370</strain>
    </source>
</reference>
<dbReference type="InterPro" id="IPR038765">
    <property type="entry name" value="Papain-like_cys_pep_sf"/>
</dbReference>
<name>A0A0K1JN68_9MICO</name>
<evidence type="ECO:0000259" key="1">
    <source>
        <dbReference type="Pfam" id="PF05257"/>
    </source>
</evidence>
<dbReference type="Proteomes" id="UP000066480">
    <property type="component" value="Chromosome"/>
</dbReference>
<protein>
    <recommendedName>
        <fullName evidence="1">Peptidase C51 domain-containing protein</fullName>
    </recommendedName>
</protein>
<organism evidence="2 3">
    <name type="scientific">Luteipulveratus mongoliensis</name>
    <dbReference type="NCBI Taxonomy" id="571913"/>
    <lineage>
        <taxon>Bacteria</taxon>
        <taxon>Bacillati</taxon>
        <taxon>Actinomycetota</taxon>
        <taxon>Actinomycetes</taxon>
        <taxon>Micrococcales</taxon>
        <taxon>Dermacoccaceae</taxon>
        <taxon>Luteipulveratus</taxon>
    </lineage>
</organism>
<evidence type="ECO:0000313" key="3">
    <source>
        <dbReference type="Proteomes" id="UP000066480"/>
    </source>
</evidence>
<dbReference type="OrthoDB" id="9812962at2"/>
<keyword evidence="3" id="KW-1185">Reference proteome</keyword>
<dbReference type="EMBL" id="CP011112">
    <property type="protein sequence ID" value="AKU18025.1"/>
    <property type="molecule type" value="Genomic_DNA"/>
</dbReference>
<gene>
    <name evidence="2" type="ORF">VV02_22770</name>
</gene>
<evidence type="ECO:0000313" key="2">
    <source>
        <dbReference type="EMBL" id="AKU18025.1"/>
    </source>
</evidence>
<dbReference type="KEGG" id="lmoi:VV02_22770"/>
<dbReference type="SUPFAM" id="SSF54001">
    <property type="entry name" value="Cysteine proteinases"/>
    <property type="match status" value="1"/>
</dbReference>
<sequence>MVKPWLTATGRRNRAAVRHSERTDIMQATTPRTLLSITAGAAIVCSTLAAAPSPASANELNEPTAKIAMASAGSKVVSIAKGQVGYKESGNNCTKYSSQCVSWCALFATWVWNKAGIKIPRYAFTGDLYNWGKSKGRSHWVKGKPLGKVNAGDLVLYGSGPSSPSTSTHVDIVVGVYKDHLKVIGGNVSNKVTMRNVPRKNIYAWVDAR</sequence>
<accession>A0A0K1JN68</accession>
<feature type="domain" description="Peptidase C51" evidence="1">
    <location>
        <begin position="100"/>
        <end position="187"/>
    </location>
</feature>
<dbReference type="Gene3D" id="3.90.1720.10">
    <property type="entry name" value="endopeptidase domain like (from Nostoc punctiforme)"/>
    <property type="match status" value="1"/>
</dbReference>
<dbReference type="InterPro" id="IPR007921">
    <property type="entry name" value="CHAP_dom"/>
</dbReference>
<proteinExistence type="predicted"/>